<evidence type="ECO:0000256" key="1">
    <source>
        <dbReference type="ARBA" id="ARBA00009690"/>
    </source>
</evidence>
<dbReference type="GO" id="GO:0051301">
    <property type="term" value="P:cell division"/>
    <property type="evidence" value="ECO:0007669"/>
    <property type="project" value="TreeGrafter"/>
</dbReference>
<dbReference type="InterPro" id="IPR036525">
    <property type="entry name" value="Tubulin/FtsZ_GTPase_sf"/>
</dbReference>
<dbReference type="CDD" id="cd02201">
    <property type="entry name" value="FtsZ_type1"/>
    <property type="match status" value="1"/>
</dbReference>
<organism evidence="9">
    <name type="scientific">Pharyngomonas kirbyi</name>
    <dbReference type="NCBI Taxonomy" id="63601"/>
    <lineage>
        <taxon>Eukaryota</taxon>
        <taxon>Discoba</taxon>
        <taxon>Heterolobosea</taxon>
        <taxon>Pharyngomonada</taxon>
        <taxon>Pharyngomonas</taxon>
    </lineage>
</organism>
<accession>A0A0E3SUA2</accession>
<dbReference type="GO" id="GO:0032153">
    <property type="term" value="C:cell division site"/>
    <property type="evidence" value="ECO:0007669"/>
    <property type="project" value="TreeGrafter"/>
</dbReference>
<dbReference type="InterPro" id="IPR018316">
    <property type="entry name" value="Tubulin/FtsZ_2-layer-sand-dom"/>
</dbReference>
<dbReference type="FunFam" id="3.40.50.1440:FF:000001">
    <property type="entry name" value="Cell division protein FtsZ"/>
    <property type="match status" value="1"/>
</dbReference>
<feature type="domain" description="Tubulin/FtsZ 2-layer sandwich" evidence="8">
    <location>
        <begin position="330"/>
        <end position="440"/>
    </location>
</feature>
<dbReference type="PANTHER" id="PTHR30314:SF3">
    <property type="entry name" value="MITOCHONDRIAL DIVISION PROTEIN FSZA"/>
    <property type="match status" value="1"/>
</dbReference>
<dbReference type="InterPro" id="IPR020805">
    <property type="entry name" value="Cell_div_FtsZ_CS"/>
</dbReference>
<evidence type="ECO:0000256" key="3">
    <source>
        <dbReference type="ARBA" id="ARBA00022842"/>
    </source>
</evidence>
<evidence type="ECO:0000256" key="6">
    <source>
        <dbReference type="SAM" id="MobiDB-lite"/>
    </source>
</evidence>
<reference evidence="9" key="1">
    <citation type="journal article" date="2015" name="Proc. Natl. Acad. Sci. U.S.A.">
        <title>An ancestral bacterial division system is widespread in eukaryotic mitochondria.</title>
        <authorList>
            <person name="Leger M.M."/>
            <person name="Petru M."/>
            <person name="Zarsky V."/>
            <person name="Eme L."/>
            <person name="Vlcek C."/>
            <person name="Harding T."/>
            <person name="Lang B.F."/>
            <person name="Elias M."/>
            <person name="Dolezal P."/>
            <person name="Roger A.J."/>
        </authorList>
    </citation>
    <scope>NUCLEOTIDE SEQUENCE</scope>
</reference>
<keyword evidence="2" id="KW-0547">Nucleotide-binding</keyword>
<comment type="function">
    <text evidence="5">Tubulin is the major constituent of microtubules, a cylinder consisting of laterally associated linear protofilaments composed of alpha- and beta-tubulin heterodimers. Microtubules grow by the addition of GTP-tubulin dimers to the microtubule end, where a stabilizing cap forms. Below the cap, tubulin dimers are in GDP-bound state, owing to GTPase activity of alpha-tubulin.</text>
</comment>
<dbReference type="Pfam" id="PF12327">
    <property type="entry name" value="FtsZ_C"/>
    <property type="match status" value="1"/>
</dbReference>
<dbReference type="SMART" id="SM00864">
    <property type="entry name" value="Tubulin"/>
    <property type="match status" value="1"/>
</dbReference>
<dbReference type="Gene3D" id="3.40.50.1440">
    <property type="entry name" value="Tubulin/FtsZ, GTPase domain"/>
    <property type="match status" value="1"/>
</dbReference>
<dbReference type="InterPro" id="IPR000158">
    <property type="entry name" value="Cell_div_FtsZ"/>
</dbReference>
<feature type="region of interest" description="Disordered" evidence="6">
    <location>
        <begin position="98"/>
        <end position="125"/>
    </location>
</feature>
<evidence type="ECO:0000313" key="9">
    <source>
        <dbReference type="EMBL" id="AKB90682.1"/>
    </source>
</evidence>
<dbReference type="AlphaFoldDB" id="A0A0E3SUA2"/>
<evidence type="ECO:0000259" key="7">
    <source>
        <dbReference type="SMART" id="SM00864"/>
    </source>
</evidence>
<dbReference type="InterPro" id="IPR008280">
    <property type="entry name" value="Tub_FtsZ_C"/>
</dbReference>
<keyword evidence="3" id="KW-0460">Magnesium</keyword>
<sequence length="440" mass="47214">MRLSIKTNTTPILTNKNGSISCLSSTHTLSRSHHRNRGELIHRCIQTPCRSITTLTTGHGSVITRMLDHSSYYNYNSYVLKQDRLNWIRSIYRFVSSNKKHSNSKTKNTSSKKNSKGNKTIHNTDTDEYLRSLQPRITVIGVGGGGSNAVDNMIKGGITGVNFAVANTDAQALRRSKAPIKIQLGAKLTKGLGAGSKPETGRKAAEESINEVLSVTNNSHMVFVTAGLGGGTGTGAVPVIAQRVKERGILTVGVVTRPFMFEGNTRNRMAQNGLDVLSKHVDTTLVIPNQNLLSVANKNTSFLEAFKMADDVLFKAIQSVTDPMLKPGLINLDFADVQSVMTRMGRAVMGVGEADGENRGERAAASAVNNPLLERTSLDGAQGILVNVTGGADMKLSEVQAAADYVSETADNDAQIIFGASKDEKMSGRLRVAVVATGLQ</sequence>
<feature type="domain" description="Tubulin/FtsZ GTPase" evidence="7">
    <location>
        <begin position="136"/>
        <end position="328"/>
    </location>
</feature>
<dbReference type="PANTHER" id="PTHR30314">
    <property type="entry name" value="CELL DIVISION PROTEIN FTSZ-RELATED"/>
    <property type="match status" value="1"/>
</dbReference>
<dbReference type="Gene3D" id="3.30.1330.20">
    <property type="entry name" value="Tubulin/FtsZ, C-terminal domain"/>
    <property type="match status" value="1"/>
</dbReference>
<comment type="similarity">
    <text evidence="1">Belongs to the FtsZ family.</text>
</comment>
<dbReference type="InterPro" id="IPR003008">
    <property type="entry name" value="Tubulin_FtsZ_GTPase"/>
</dbReference>
<dbReference type="GO" id="GO:0003924">
    <property type="term" value="F:GTPase activity"/>
    <property type="evidence" value="ECO:0007669"/>
    <property type="project" value="InterPro"/>
</dbReference>
<dbReference type="SUPFAM" id="SSF55307">
    <property type="entry name" value="Tubulin C-terminal domain-like"/>
    <property type="match status" value="1"/>
</dbReference>
<evidence type="ECO:0000256" key="5">
    <source>
        <dbReference type="ARBA" id="ARBA00034296"/>
    </source>
</evidence>
<evidence type="ECO:0000256" key="2">
    <source>
        <dbReference type="ARBA" id="ARBA00022741"/>
    </source>
</evidence>
<name>A0A0E3SUA2_9EUKA</name>
<dbReference type="InterPro" id="IPR045061">
    <property type="entry name" value="FtsZ/CetZ"/>
</dbReference>
<protein>
    <submittedName>
        <fullName evidence="9">Mitochondrial FtsZ1</fullName>
    </submittedName>
</protein>
<dbReference type="NCBIfam" id="TIGR00065">
    <property type="entry name" value="ftsZ"/>
    <property type="match status" value="1"/>
</dbReference>
<dbReference type="PRINTS" id="PR00423">
    <property type="entry name" value="CELLDVISFTSZ"/>
</dbReference>
<keyword evidence="4" id="KW-0342">GTP-binding</keyword>
<dbReference type="GO" id="GO:0005737">
    <property type="term" value="C:cytoplasm"/>
    <property type="evidence" value="ECO:0007669"/>
    <property type="project" value="TreeGrafter"/>
</dbReference>
<dbReference type="InterPro" id="IPR037103">
    <property type="entry name" value="Tubulin/FtsZ-like_C"/>
</dbReference>
<evidence type="ECO:0000256" key="4">
    <source>
        <dbReference type="ARBA" id="ARBA00023134"/>
    </source>
</evidence>
<dbReference type="EMBL" id="KP258203">
    <property type="protein sequence ID" value="AKB90682.1"/>
    <property type="molecule type" value="mRNA"/>
</dbReference>
<dbReference type="HAMAP" id="MF_00909">
    <property type="entry name" value="FtsZ"/>
    <property type="match status" value="1"/>
</dbReference>
<dbReference type="PROSITE" id="PS01134">
    <property type="entry name" value="FTSZ_1"/>
    <property type="match status" value="1"/>
</dbReference>
<dbReference type="InterPro" id="IPR024757">
    <property type="entry name" value="FtsZ_C"/>
</dbReference>
<feature type="compositionally biased region" description="Low complexity" evidence="6">
    <location>
        <begin position="105"/>
        <end position="120"/>
    </location>
</feature>
<dbReference type="SMART" id="SM00865">
    <property type="entry name" value="Tubulin_C"/>
    <property type="match status" value="1"/>
</dbReference>
<dbReference type="GO" id="GO:0005525">
    <property type="term" value="F:GTP binding"/>
    <property type="evidence" value="ECO:0007669"/>
    <property type="project" value="UniProtKB-KW"/>
</dbReference>
<evidence type="ECO:0000259" key="8">
    <source>
        <dbReference type="SMART" id="SM00865"/>
    </source>
</evidence>
<proteinExistence type="evidence at transcript level"/>
<dbReference type="Pfam" id="PF00091">
    <property type="entry name" value="Tubulin"/>
    <property type="match status" value="1"/>
</dbReference>
<dbReference type="SUPFAM" id="SSF52490">
    <property type="entry name" value="Tubulin nucleotide-binding domain-like"/>
    <property type="match status" value="1"/>
</dbReference>